<comment type="similarity">
    <text evidence="1">Belongs to the glycosyltransferase 2 family.</text>
</comment>
<dbReference type="KEGG" id="cpo:COPRO5265_0045"/>
<gene>
    <name evidence="6" type="ordered locus">COPRO5265_0045</name>
</gene>
<dbReference type="InterPro" id="IPR001173">
    <property type="entry name" value="Glyco_trans_2-like"/>
</dbReference>
<evidence type="ECO:0000259" key="5">
    <source>
        <dbReference type="Pfam" id="PF00535"/>
    </source>
</evidence>
<sequence length="448" mass="51220">METRLNTETKLPPSYKTVYIPVIYKFFIAQSIAFTWMIFSIRISIPWLKDLSSVVGLPLAVFIIAFIAYIPGYLVAFVAVSLLLDRQPPFKEKNPDLHVTILIAARNEAAKIRNTLKYIANQDYNGKIDVIIVDNNSTDGTLEAAQKAANEYGLNCTFLFEPKAGKSYALNTGLKAIKTEYFMTLDADTLLHKKAVNNIVARILSSPSDVCAVAGHVLARNSRDNILTRMQEWDYFLGIASLKRMQGLYQGTLVAQGAFSLYKTDVVREVGGWDDVIGEDIVLTWKFFEKGYRVFFEPLAIAFTEVPNRFKHFTRQRSRWTRGMLEGLKKAGPWKQERFLAIFLLGIDILIPLIDLAFTIFWIPGLVLAFFGKYYIVGPYTLLVLPLNVLVTVIMYSFQKNIFDALGLRVRRNRIGYTFYLLFYQIIHSPISVMGYIQEIFKLERVWK</sequence>
<dbReference type="HOGENOM" id="CLU_023978_4_2_9"/>
<evidence type="ECO:0000256" key="2">
    <source>
        <dbReference type="ARBA" id="ARBA00022676"/>
    </source>
</evidence>
<protein>
    <submittedName>
        <fullName evidence="6">Chitin synthase</fullName>
    </submittedName>
</protein>
<keyword evidence="7" id="KW-1185">Reference proteome</keyword>
<dbReference type="InterPro" id="IPR029044">
    <property type="entry name" value="Nucleotide-diphossugar_trans"/>
</dbReference>
<dbReference type="CAZy" id="GT2">
    <property type="family name" value="Glycosyltransferase Family 2"/>
</dbReference>
<dbReference type="GO" id="GO:0016757">
    <property type="term" value="F:glycosyltransferase activity"/>
    <property type="evidence" value="ECO:0007669"/>
    <property type="project" value="UniProtKB-KW"/>
</dbReference>
<dbReference type="PANTHER" id="PTHR43630">
    <property type="entry name" value="POLY-BETA-1,6-N-ACETYL-D-GLUCOSAMINE SYNTHASE"/>
    <property type="match status" value="1"/>
</dbReference>
<evidence type="ECO:0000313" key="6">
    <source>
        <dbReference type="EMBL" id="ACI16970.1"/>
    </source>
</evidence>
<dbReference type="RefSeq" id="WP_012543622.1">
    <property type="nucleotide sequence ID" value="NC_011295.1"/>
</dbReference>
<dbReference type="PANTHER" id="PTHR43630:SF1">
    <property type="entry name" value="POLY-BETA-1,6-N-ACETYL-D-GLUCOSAMINE SYNTHASE"/>
    <property type="match status" value="1"/>
</dbReference>
<dbReference type="CDD" id="cd06423">
    <property type="entry name" value="CESA_like"/>
    <property type="match status" value="1"/>
</dbReference>
<dbReference type="Gene3D" id="3.90.550.10">
    <property type="entry name" value="Spore Coat Polysaccharide Biosynthesis Protein SpsA, Chain A"/>
    <property type="match status" value="1"/>
</dbReference>
<organism evidence="6 7">
    <name type="scientific">Coprothermobacter proteolyticus (strain ATCC 35245 / DSM 5265 / OCM 4 / BT)</name>
    <dbReference type="NCBI Taxonomy" id="309798"/>
    <lineage>
        <taxon>Bacteria</taxon>
        <taxon>Pseudomonadati</taxon>
        <taxon>Coprothermobacterota</taxon>
        <taxon>Coprothermobacteria</taxon>
        <taxon>Coprothermobacterales</taxon>
        <taxon>Coprothermobacteraceae</taxon>
        <taxon>Coprothermobacter</taxon>
    </lineage>
</organism>
<feature type="transmembrane region" description="Helical" evidence="4">
    <location>
        <begin position="59"/>
        <end position="84"/>
    </location>
</feature>
<evidence type="ECO:0000256" key="4">
    <source>
        <dbReference type="SAM" id="Phobius"/>
    </source>
</evidence>
<dbReference type="OrthoDB" id="9766299at2"/>
<dbReference type="Pfam" id="PF00535">
    <property type="entry name" value="Glycos_transf_2"/>
    <property type="match status" value="1"/>
</dbReference>
<feature type="transmembrane region" description="Helical" evidence="4">
    <location>
        <begin position="375"/>
        <end position="396"/>
    </location>
</feature>
<keyword evidence="3" id="KW-0808">Transferase</keyword>
<dbReference type="eggNOG" id="COG1215">
    <property type="taxonomic scope" value="Bacteria"/>
</dbReference>
<dbReference type="EMBL" id="CP001145">
    <property type="protein sequence ID" value="ACI16970.1"/>
    <property type="molecule type" value="Genomic_DNA"/>
</dbReference>
<accession>B5Y6M0</accession>
<evidence type="ECO:0000256" key="1">
    <source>
        <dbReference type="ARBA" id="ARBA00006739"/>
    </source>
</evidence>
<evidence type="ECO:0000256" key="3">
    <source>
        <dbReference type="ARBA" id="ARBA00022679"/>
    </source>
</evidence>
<feature type="transmembrane region" description="Helical" evidence="4">
    <location>
        <begin position="339"/>
        <end position="363"/>
    </location>
</feature>
<dbReference type="AlphaFoldDB" id="B5Y6M0"/>
<dbReference type="SUPFAM" id="SSF53448">
    <property type="entry name" value="Nucleotide-diphospho-sugar transferases"/>
    <property type="match status" value="1"/>
</dbReference>
<keyword evidence="4" id="KW-0472">Membrane</keyword>
<keyword evidence="4" id="KW-0812">Transmembrane</keyword>
<dbReference type="Proteomes" id="UP000001732">
    <property type="component" value="Chromosome"/>
</dbReference>
<name>B5Y6M0_COPPD</name>
<feature type="transmembrane region" description="Helical" evidence="4">
    <location>
        <begin position="18"/>
        <end position="39"/>
    </location>
</feature>
<feature type="domain" description="Glycosyltransferase 2-like" evidence="5">
    <location>
        <begin position="100"/>
        <end position="270"/>
    </location>
</feature>
<reference evidence="7" key="1">
    <citation type="submission" date="2008-08" db="EMBL/GenBank/DDBJ databases">
        <title>The complete genome sequence of Coprothermobacter proteolyticus strain ATCC 5245 / DSM 5265 / BT.</title>
        <authorList>
            <person name="Dodson R.J."/>
            <person name="Durkin A.S."/>
            <person name="Wu M."/>
            <person name="Eisen J."/>
            <person name="Sutton G."/>
        </authorList>
    </citation>
    <scope>NUCLEOTIDE SEQUENCE [LARGE SCALE GENOMIC DNA]</scope>
    <source>
        <strain evidence="7">ATCC 35245 / DSM 5265 / OCM 4 / BT</strain>
    </source>
</reference>
<keyword evidence="2" id="KW-0328">Glycosyltransferase</keyword>
<evidence type="ECO:0000313" key="7">
    <source>
        <dbReference type="Proteomes" id="UP000001732"/>
    </source>
</evidence>
<dbReference type="STRING" id="309798.COPRO5265_0045"/>
<reference evidence="6 7" key="2">
    <citation type="journal article" date="2014" name="Genome Announc.">
        <title>Complete Genome Sequence of Coprothermobacter proteolyticus DSM 5265.</title>
        <authorList>
            <person name="Alexiev A."/>
            <person name="Coil D.A."/>
            <person name="Badger J.H."/>
            <person name="Enticknap J."/>
            <person name="Ward N."/>
            <person name="Robb F.T."/>
            <person name="Eisen J.A."/>
        </authorList>
    </citation>
    <scope>NUCLEOTIDE SEQUENCE [LARGE SCALE GENOMIC DNA]</scope>
    <source>
        <strain evidence="7">ATCC 35245 / DSM 5265 / OCM 4 / BT</strain>
    </source>
</reference>
<feature type="transmembrane region" description="Helical" evidence="4">
    <location>
        <begin position="417"/>
        <end position="437"/>
    </location>
</feature>
<proteinExistence type="inferred from homology"/>
<keyword evidence="4" id="KW-1133">Transmembrane helix</keyword>